<name>G2YIS6_BOTF4</name>
<reference evidence="2" key="1">
    <citation type="journal article" date="2011" name="PLoS Genet.">
        <title>Genomic analysis of the necrotrophic fungal pathogens Sclerotinia sclerotiorum and Botrytis cinerea.</title>
        <authorList>
            <person name="Amselem J."/>
            <person name="Cuomo C.A."/>
            <person name="van Kan J.A."/>
            <person name="Viaud M."/>
            <person name="Benito E.P."/>
            <person name="Couloux A."/>
            <person name="Coutinho P.M."/>
            <person name="de Vries R.P."/>
            <person name="Dyer P.S."/>
            <person name="Fillinger S."/>
            <person name="Fournier E."/>
            <person name="Gout L."/>
            <person name="Hahn M."/>
            <person name="Kohn L."/>
            <person name="Lapalu N."/>
            <person name="Plummer K.M."/>
            <person name="Pradier J.M."/>
            <person name="Quevillon E."/>
            <person name="Sharon A."/>
            <person name="Simon A."/>
            <person name="ten Have A."/>
            <person name="Tudzynski B."/>
            <person name="Tudzynski P."/>
            <person name="Wincker P."/>
            <person name="Andrew M."/>
            <person name="Anthouard V."/>
            <person name="Beever R.E."/>
            <person name="Beffa R."/>
            <person name="Benoit I."/>
            <person name="Bouzid O."/>
            <person name="Brault B."/>
            <person name="Chen Z."/>
            <person name="Choquer M."/>
            <person name="Collemare J."/>
            <person name="Cotton P."/>
            <person name="Danchin E.G."/>
            <person name="Da Silva C."/>
            <person name="Gautier A."/>
            <person name="Giraud C."/>
            <person name="Giraud T."/>
            <person name="Gonzalez C."/>
            <person name="Grossetete S."/>
            <person name="Guldener U."/>
            <person name="Henrissat B."/>
            <person name="Howlett B.J."/>
            <person name="Kodira C."/>
            <person name="Kretschmer M."/>
            <person name="Lappartient A."/>
            <person name="Leroch M."/>
            <person name="Levis C."/>
            <person name="Mauceli E."/>
            <person name="Neuveglise C."/>
            <person name="Oeser B."/>
            <person name="Pearson M."/>
            <person name="Poulain J."/>
            <person name="Poussereau N."/>
            <person name="Quesneville H."/>
            <person name="Rascle C."/>
            <person name="Schumacher J."/>
            <person name="Segurens B."/>
            <person name="Sexton A."/>
            <person name="Silva E."/>
            <person name="Sirven C."/>
            <person name="Soanes D.M."/>
            <person name="Talbot N.J."/>
            <person name="Templeton M."/>
            <person name="Yandava C."/>
            <person name="Yarden O."/>
            <person name="Zeng Q."/>
            <person name="Rollins J.A."/>
            <person name="Lebrun M.H."/>
            <person name="Dickman M."/>
        </authorList>
    </citation>
    <scope>NUCLEOTIDE SEQUENCE [LARGE SCALE GENOMIC DNA]</scope>
    <source>
        <strain evidence="2">T4</strain>
    </source>
</reference>
<organism evidence="1 2">
    <name type="scientific">Botryotinia fuckeliana (strain T4)</name>
    <name type="common">Noble rot fungus</name>
    <name type="synonym">Botrytis cinerea</name>
    <dbReference type="NCBI Taxonomy" id="999810"/>
    <lineage>
        <taxon>Eukaryota</taxon>
        <taxon>Fungi</taxon>
        <taxon>Dikarya</taxon>
        <taxon>Ascomycota</taxon>
        <taxon>Pezizomycotina</taxon>
        <taxon>Leotiomycetes</taxon>
        <taxon>Helotiales</taxon>
        <taxon>Sclerotiniaceae</taxon>
        <taxon>Botrytis</taxon>
    </lineage>
</organism>
<dbReference type="HOGENOM" id="CLU_2003566_0_0_1"/>
<dbReference type="EMBL" id="FQ790337">
    <property type="protein sequence ID" value="CCD51613.1"/>
    <property type="molecule type" value="Genomic_DNA"/>
</dbReference>
<evidence type="ECO:0000313" key="2">
    <source>
        <dbReference type="Proteomes" id="UP000008177"/>
    </source>
</evidence>
<dbReference type="AlphaFoldDB" id="G2YIS6"/>
<evidence type="ECO:0000313" key="1">
    <source>
        <dbReference type="EMBL" id="CCD51613.1"/>
    </source>
</evidence>
<accession>G2YIS6</accession>
<sequence>MCFPSFHHSLQPASASLIPQTQHLAPIAIAIASYMGSFILVQVSMEILQNNSFGYHSIQTHNYTKDSDEDYHGRIRITVVRFDPKKTSTSTFPLTQYLVSERIVILTISHKSQIQKAQANLVAV</sequence>
<gene>
    <name evidence="1" type="ORF">BofuT4_P019190.1</name>
</gene>
<protein>
    <submittedName>
        <fullName evidence="1">Uncharacterized protein</fullName>
    </submittedName>
</protein>
<dbReference type="InParanoid" id="G2YIS6"/>
<dbReference type="Proteomes" id="UP000008177">
    <property type="component" value="Unplaced contigs"/>
</dbReference>
<proteinExistence type="predicted"/>